<reference key="1">
    <citation type="submission" date="2010-11" db="EMBL/GenBank/DDBJ databases">
        <title>The complete genome of Leadbetterella byssophila DSM 17132.</title>
        <authorList>
            <consortium name="US DOE Joint Genome Institute (JGI-PGF)"/>
            <person name="Lucas S."/>
            <person name="Copeland A."/>
            <person name="Lapidus A."/>
            <person name="Glavina del Rio T."/>
            <person name="Dalin E."/>
            <person name="Tice H."/>
            <person name="Bruce D."/>
            <person name="Goodwin L."/>
            <person name="Pitluck S."/>
            <person name="Kyrpides N."/>
            <person name="Mavromatis K."/>
            <person name="Ivanova N."/>
            <person name="Teshima H."/>
            <person name="Brettin T."/>
            <person name="Detter J.C."/>
            <person name="Han C."/>
            <person name="Tapia R."/>
            <person name="Land M."/>
            <person name="Hauser L."/>
            <person name="Markowitz V."/>
            <person name="Cheng J.-F."/>
            <person name="Hugenholtz P."/>
            <person name="Woyke T."/>
            <person name="Wu D."/>
            <person name="Tindall B."/>
            <person name="Pomrenke H.G."/>
            <person name="Brambilla E."/>
            <person name="Klenk H.-P."/>
            <person name="Eisen J.A."/>
        </authorList>
    </citation>
    <scope>NUCLEOTIDE SEQUENCE [LARGE SCALE GENOMIC DNA]</scope>
    <source>
        <strain>DSM 17132</strain>
    </source>
</reference>
<dbReference type="KEGG" id="lby:Lbys_1389"/>
<dbReference type="Proteomes" id="UP000007435">
    <property type="component" value="Chromosome"/>
</dbReference>
<dbReference type="AlphaFoldDB" id="E4RW68"/>
<evidence type="ECO:0000313" key="1">
    <source>
        <dbReference type="EMBL" id="ADQ17103.1"/>
    </source>
</evidence>
<dbReference type="InterPro" id="IPR007263">
    <property type="entry name" value="DCC1-like"/>
</dbReference>
<dbReference type="HOGENOM" id="CLU_092206_2_1_10"/>
<dbReference type="RefSeq" id="WP_013408152.1">
    <property type="nucleotide sequence ID" value="NC_014655.1"/>
</dbReference>
<protein>
    <submittedName>
        <fullName evidence="1">Thiol-disulfide oxidoreductase DCC</fullName>
    </submittedName>
</protein>
<dbReference type="OrthoDB" id="9785438at2"/>
<reference evidence="1 2" key="2">
    <citation type="journal article" date="2011" name="Stand. Genomic Sci.">
        <title>Complete genome sequence of Leadbetterella byssophila type strain (4M15).</title>
        <authorList>
            <person name="Abt B."/>
            <person name="Teshima H."/>
            <person name="Lucas S."/>
            <person name="Lapidus A."/>
            <person name="Del Rio T.G."/>
            <person name="Nolan M."/>
            <person name="Tice H."/>
            <person name="Cheng J.F."/>
            <person name="Pitluck S."/>
            <person name="Liolios K."/>
            <person name="Pagani I."/>
            <person name="Ivanova N."/>
            <person name="Mavromatis K."/>
            <person name="Pati A."/>
            <person name="Tapia R."/>
            <person name="Han C."/>
            <person name="Goodwin L."/>
            <person name="Chen A."/>
            <person name="Palaniappan K."/>
            <person name="Land M."/>
            <person name="Hauser L."/>
            <person name="Chang Y.J."/>
            <person name="Jeffries C.D."/>
            <person name="Rohde M."/>
            <person name="Goker M."/>
            <person name="Tindall B.J."/>
            <person name="Detter J.C."/>
            <person name="Woyke T."/>
            <person name="Bristow J."/>
            <person name="Eisen J.A."/>
            <person name="Markowitz V."/>
            <person name="Hugenholtz P."/>
            <person name="Klenk H.P."/>
            <person name="Kyrpides N.C."/>
        </authorList>
    </citation>
    <scope>NUCLEOTIDE SEQUENCE [LARGE SCALE GENOMIC DNA]</scope>
    <source>
        <strain evidence="2">DSM 17132 / JCM 16389 / KACC 11308 / NBRC 106382 / 4M15</strain>
    </source>
</reference>
<keyword evidence="2" id="KW-1185">Reference proteome</keyword>
<dbReference type="PANTHER" id="PTHR33639:SF2">
    <property type="entry name" value="DUF393 DOMAIN-CONTAINING PROTEIN"/>
    <property type="match status" value="1"/>
</dbReference>
<sequence>MKYTVLYDGSCGFCNFWVKWILQRDKAGSFDFASLQGEFGRNFLRKNGLPEEDWDTLYLLGDDNKFWRKSSAIIRICQVLGGIYSLANLGKILPLFIRDKWYDVVARNRKKWMGEYCYLPTAEEKGRFLD</sequence>
<dbReference type="eggNOG" id="COG3011">
    <property type="taxonomic scope" value="Bacteria"/>
</dbReference>
<name>E4RW68_LEAB4</name>
<dbReference type="InterPro" id="IPR052927">
    <property type="entry name" value="DCC_oxidoreductase"/>
</dbReference>
<accession>E4RW68</accession>
<dbReference type="EMBL" id="CP002305">
    <property type="protein sequence ID" value="ADQ17103.1"/>
    <property type="molecule type" value="Genomic_DNA"/>
</dbReference>
<dbReference type="STRING" id="649349.Lbys_1389"/>
<gene>
    <name evidence="1" type="ordered locus">Lbys_1389</name>
</gene>
<organism evidence="1 2">
    <name type="scientific">Leadbetterella byssophila (strain DSM 17132 / JCM 16389 / KACC 11308 / NBRC 106382 / 4M15)</name>
    <dbReference type="NCBI Taxonomy" id="649349"/>
    <lineage>
        <taxon>Bacteria</taxon>
        <taxon>Pseudomonadati</taxon>
        <taxon>Bacteroidota</taxon>
        <taxon>Cytophagia</taxon>
        <taxon>Cytophagales</taxon>
        <taxon>Leadbetterellaceae</taxon>
        <taxon>Leadbetterella</taxon>
    </lineage>
</organism>
<dbReference type="PANTHER" id="PTHR33639">
    <property type="entry name" value="THIOL-DISULFIDE OXIDOREDUCTASE DCC"/>
    <property type="match status" value="1"/>
</dbReference>
<dbReference type="Pfam" id="PF04134">
    <property type="entry name" value="DCC1-like"/>
    <property type="match status" value="1"/>
</dbReference>
<evidence type="ECO:0000313" key="2">
    <source>
        <dbReference type="Proteomes" id="UP000007435"/>
    </source>
</evidence>
<proteinExistence type="predicted"/>
<dbReference type="GO" id="GO:0015035">
    <property type="term" value="F:protein-disulfide reductase activity"/>
    <property type="evidence" value="ECO:0007669"/>
    <property type="project" value="InterPro"/>
</dbReference>